<organism evidence="2 3">
    <name type="scientific">Punica granatum</name>
    <name type="common">Pomegranate</name>
    <dbReference type="NCBI Taxonomy" id="22663"/>
    <lineage>
        <taxon>Eukaryota</taxon>
        <taxon>Viridiplantae</taxon>
        <taxon>Streptophyta</taxon>
        <taxon>Embryophyta</taxon>
        <taxon>Tracheophyta</taxon>
        <taxon>Spermatophyta</taxon>
        <taxon>Magnoliopsida</taxon>
        <taxon>eudicotyledons</taxon>
        <taxon>Gunneridae</taxon>
        <taxon>Pentapetalae</taxon>
        <taxon>rosids</taxon>
        <taxon>malvids</taxon>
        <taxon>Myrtales</taxon>
        <taxon>Lythraceae</taxon>
        <taxon>Punica</taxon>
    </lineage>
</organism>
<reference evidence="2 3" key="1">
    <citation type="submission" date="2017-11" db="EMBL/GenBank/DDBJ databases">
        <title>De-novo sequencing of pomegranate (Punica granatum L.) genome.</title>
        <authorList>
            <person name="Akparov Z."/>
            <person name="Amiraslanov A."/>
            <person name="Hajiyeva S."/>
            <person name="Abbasov M."/>
            <person name="Kaur K."/>
            <person name="Hamwieh A."/>
            <person name="Solovyev V."/>
            <person name="Salamov A."/>
            <person name="Braich B."/>
            <person name="Kosarev P."/>
            <person name="Mahmoud A."/>
            <person name="Hajiyev E."/>
            <person name="Babayeva S."/>
            <person name="Izzatullayeva V."/>
            <person name="Mammadov A."/>
            <person name="Mammadov A."/>
            <person name="Sharifova S."/>
            <person name="Ojaghi J."/>
            <person name="Eynullazada K."/>
            <person name="Bayramov B."/>
            <person name="Abdulazimova A."/>
            <person name="Shahmuradov I."/>
        </authorList>
    </citation>
    <scope>NUCLEOTIDE SEQUENCE [LARGE SCALE GENOMIC DNA]</scope>
    <source>
        <strain evidence="3">cv. AG2017</strain>
        <tissue evidence="2">Leaf</tissue>
    </source>
</reference>
<gene>
    <name evidence="2" type="ORF">CRG98_025039</name>
</gene>
<sequence length="94" mass="10838">MKRRHTKYQVGDLVLVKLHQILRHKGMHSGLVRRYEGPFPVIERVGNVAYKLELSKKLKLHSMFHVSMLMPYRADLDDPSRGELQMALLGAKAT</sequence>
<feature type="domain" description="Tf2-1-like SH3-like" evidence="1">
    <location>
        <begin position="11"/>
        <end position="73"/>
    </location>
</feature>
<evidence type="ECO:0000259" key="1">
    <source>
        <dbReference type="Pfam" id="PF24626"/>
    </source>
</evidence>
<dbReference type="InterPro" id="IPR056924">
    <property type="entry name" value="SH3_Tf2-1"/>
</dbReference>
<keyword evidence="3" id="KW-1185">Reference proteome</keyword>
<proteinExistence type="predicted"/>
<dbReference type="PANTHER" id="PTHR46148">
    <property type="entry name" value="CHROMO DOMAIN-CONTAINING PROTEIN"/>
    <property type="match status" value="1"/>
</dbReference>
<evidence type="ECO:0000313" key="2">
    <source>
        <dbReference type="EMBL" id="PKI54525.1"/>
    </source>
</evidence>
<dbReference type="PANTHER" id="PTHR46148:SF44">
    <property type="entry name" value="GAG-POL POLYPROTEIN"/>
    <property type="match status" value="1"/>
</dbReference>
<accession>A0A2I0JE43</accession>
<dbReference type="AlphaFoldDB" id="A0A2I0JE43"/>
<dbReference type="Pfam" id="PF24626">
    <property type="entry name" value="SH3_Tf2-1"/>
    <property type="match status" value="1"/>
</dbReference>
<dbReference type="EMBL" id="PGOL01001778">
    <property type="protein sequence ID" value="PKI54525.1"/>
    <property type="molecule type" value="Genomic_DNA"/>
</dbReference>
<dbReference type="Proteomes" id="UP000233551">
    <property type="component" value="Unassembled WGS sequence"/>
</dbReference>
<evidence type="ECO:0000313" key="3">
    <source>
        <dbReference type="Proteomes" id="UP000233551"/>
    </source>
</evidence>
<protein>
    <recommendedName>
        <fullName evidence="1">Tf2-1-like SH3-like domain-containing protein</fullName>
    </recommendedName>
</protein>
<comment type="caution">
    <text evidence="2">The sequence shown here is derived from an EMBL/GenBank/DDBJ whole genome shotgun (WGS) entry which is preliminary data.</text>
</comment>
<name>A0A2I0JE43_PUNGR</name>